<gene>
    <name evidence="8" type="ORF">FB465_2701</name>
</gene>
<feature type="domain" description="BPL/LPL catalytic" evidence="7">
    <location>
        <begin position="44"/>
        <end position="227"/>
    </location>
</feature>
<dbReference type="SUPFAM" id="SSF50037">
    <property type="entry name" value="C-terminal domain of transcriptional repressors"/>
    <property type="match status" value="1"/>
</dbReference>
<dbReference type="InterPro" id="IPR004143">
    <property type="entry name" value="BPL_LPL_catalytic"/>
</dbReference>
<keyword evidence="2" id="KW-0547">Nucleotide-binding</keyword>
<sequence length="301" mass="31838">MTETGPEPSRPRRSGLRGFGHSGPSPWTDLDRPPLDLDRLRHDLLLPGGLWTTLDVVAETGSTNSDLAARAREGEAEGAVLVAEVQSAGRGRLERQWTAPARSGLFLSLLLRPRDVPVERYGWLPILVGVAAASAISRVAEIPVGLKWPNDLLVTVDGAERKLGGILTELSGGAVIAGLGVNVSLRETELPVPAAASLALAGAKITDRETLLRALLREFAELYGEWTEAAGDPHASGLLPAYAARCTTLGRSVRVQLPGDRELVGEAVAVDGDGRLVVRTADGTRHPVAAGDVVHVRPEDL</sequence>
<evidence type="ECO:0000256" key="3">
    <source>
        <dbReference type="ARBA" id="ARBA00022840"/>
    </source>
</evidence>
<keyword evidence="9" id="KW-1185">Reference proteome</keyword>
<protein>
    <recommendedName>
        <fullName evidence="5">biotin--[biotin carboxyl-carrier protein] ligase</fullName>
        <ecNumber evidence="5">6.3.4.15</ecNumber>
    </recommendedName>
</protein>
<evidence type="ECO:0000256" key="6">
    <source>
        <dbReference type="SAM" id="MobiDB-lite"/>
    </source>
</evidence>
<dbReference type="InterPro" id="IPR003142">
    <property type="entry name" value="BPL_C"/>
</dbReference>
<proteinExistence type="predicted"/>
<dbReference type="Pfam" id="PF03099">
    <property type="entry name" value="BPL_LplA_LipB"/>
    <property type="match status" value="1"/>
</dbReference>
<evidence type="ECO:0000256" key="1">
    <source>
        <dbReference type="ARBA" id="ARBA00022598"/>
    </source>
</evidence>
<reference evidence="8 9" key="1">
    <citation type="submission" date="2019-06" db="EMBL/GenBank/DDBJ databases">
        <title>Sequencing the genomes of 1000 actinobacteria strains.</title>
        <authorList>
            <person name="Klenk H.-P."/>
        </authorList>
    </citation>
    <scope>NUCLEOTIDE SEQUENCE [LARGE SCALE GENOMIC DNA]</scope>
    <source>
        <strain evidence="8 9">DSM 41649</strain>
    </source>
</reference>
<evidence type="ECO:0000313" key="9">
    <source>
        <dbReference type="Proteomes" id="UP000318416"/>
    </source>
</evidence>
<dbReference type="CDD" id="cd16442">
    <property type="entry name" value="BPL"/>
    <property type="match status" value="1"/>
</dbReference>
<keyword evidence="3" id="KW-0067">ATP-binding</keyword>
<comment type="caution">
    <text evidence="8">The sequence shown here is derived from an EMBL/GenBank/DDBJ whole genome shotgun (WGS) entry which is preliminary data.</text>
</comment>
<name>A0A561EPW9_9ACTN</name>
<accession>A0A561EPW9</accession>
<dbReference type="GO" id="GO:0004077">
    <property type="term" value="F:biotin--[biotin carboxyl-carrier protein] ligase activity"/>
    <property type="evidence" value="ECO:0007669"/>
    <property type="project" value="UniProtKB-EC"/>
</dbReference>
<dbReference type="InterPro" id="IPR045864">
    <property type="entry name" value="aa-tRNA-synth_II/BPL/LPL"/>
</dbReference>
<organism evidence="8 9">
    <name type="scientific">Kitasatospora atroaurantiaca</name>
    <dbReference type="NCBI Taxonomy" id="285545"/>
    <lineage>
        <taxon>Bacteria</taxon>
        <taxon>Bacillati</taxon>
        <taxon>Actinomycetota</taxon>
        <taxon>Actinomycetes</taxon>
        <taxon>Kitasatosporales</taxon>
        <taxon>Streptomycetaceae</taxon>
        <taxon>Kitasatospora</taxon>
    </lineage>
</organism>
<keyword evidence="1 8" id="KW-0436">Ligase</keyword>
<dbReference type="PROSITE" id="PS51733">
    <property type="entry name" value="BPL_LPL_CATALYTIC"/>
    <property type="match status" value="1"/>
</dbReference>
<dbReference type="PANTHER" id="PTHR12835:SF5">
    <property type="entry name" value="BIOTIN--PROTEIN LIGASE"/>
    <property type="match status" value="1"/>
</dbReference>
<dbReference type="Gene3D" id="3.30.930.10">
    <property type="entry name" value="Bira Bifunctional Protein, Domain 2"/>
    <property type="match status" value="1"/>
</dbReference>
<dbReference type="GO" id="GO:0005524">
    <property type="term" value="F:ATP binding"/>
    <property type="evidence" value="ECO:0007669"/>
    <property type="project" value="UniProtKB-KW"/>
</dbReference>
<feature type="region of interest" description="Disordered" evidence="6">
    <location>
        <begin position="1"/>
        <end position="30"/>
    </location>
</feature>
<dbReference type="SUPFAM" id="SSF55681">
    <property type="entry name" value="Class II aaRS and biotin synthetases"/>
    <property type="match status" value="1"/>
</dbReference>
<dbReference type="InterPro" id="IPR008988">
    <property type="entry name" value="Transcriptional_repressor_C"/>
</dbReference>
<dbReference type="EMBL" id="VIVR01000001">
    <property type="protein sequence ID" value="TWE17663.1"/>
    <property type="molecule type" value="Genomic_DNA"/>
</dbReference>
<evidence type="ECO:0000256" key="5">
    <source>
        <dbReference type="ARBA" id="ARBA00024227"/>
    </source>
</evidence>
<evidence type="ECO:0000313" key="8">
    <source>
        <dbReference type="EMBL" id="TWE17663.1"/>
    </source>
</evidence>
<keyword evidence="4" id="KW-0092">Biotin</keyword>
<evidence type="ECO:0000256" key="4">
    <source>
        <dbReference type="ARBA" id="ARBA00023267"/>
    </source>
</evidence>
<dbReference type="AlphaFoldDB" id="A0A561EPW9"/>
<dbReference type="Pfam" id="PF02237">
    <property type="entry name" value="BPL_C"/>
    <property type="match status" value="1"/>
</dbReference>
<evidence type="ECO:0000256" key="2">
    <source>
        <dbReference type="ARBA" id="ARBA00022741"/>
    </source>
</evidence>
<dbReference type="Proteomes" id="UP000318416">
    <property type="component" value="Unassembled WGS sequence"/>
</dbReference>
<dbReference type="NCBIfam" id="TIGR00121">
    <property type="entry name" value="birA_ligase"/>
    <property type="match status" value="1"/>
</dbReference>
<dbReference type="EC" id="6.3.4.15" evidence="5"/>
<dbReference type="GO" id="GO:0005737">
    <property type="term" value="C:cytoplasm"/>
    <property type="evidence" value="ECO:0007669"/>
    <property type="project" value="TreeGrafter"/>
</dbReference>
<evidence type="ECO:0000259" key="7">
    <source>
        <dbReference type="PROSITE" id="PS51733"/>
    </source>
</evidence>
<dbReference type="PANTHER" id="PTHR12835">
    <property type="entry name" value="BIOTIN PROTEIN LIGASE"/>
    <property type="match status" value="1"/>
</dbReference>
<dbReference type="InterPro" id="IPR004408">
    <property type="entry name" value="Biotin_CoA_COase_ligase"/>
</dbReference>
<dbReference type="Gene3D" id="2.30.30.100">
    <property type="match status" value="1"/>
</dbReference>